<dbReference type="AlphaFoldDB" id="A0A8R7QK89"/>
<reference evidence="2" key="2">
    <citation type="submission" date="2018-03" db="EMBL/GenBank/DDBJ databases">
        <title>The Triticum urartu genome reveals the dynamic nature of wheat genome evolution.</title>
        <authorList>
            <person name="Ling H."/>
            <person name="Ma B."/>
            <person name="Shi X."/>
            <person name="Liu H."/>
            <person name="Dong L."/>
            <person name="Sun H."/>
            <person name="Cao Y."/>
            <person name="Gao Q."/>
            <person name="Zheng S."/>
            <person name="Li Y."/>
            <person name="Yu Y."/>
            <person name="Du H."/>
            <person name="Qi M."/>
            <person name="Li Y."/>
            <person name="Yu H."/>
            <person name="Cui Y."/>
            <person name="Wang N."/>
            <person name="Chen C."/>
            <person name="Wu H."/>
            <person name="Zhao Y."/>
            <person name="Zhang J."/>
            <person name="Li Y."/>
            <person name="Zhou W."/>
            <person name="Zhang B."/>
            <person name="Hu W."/>
            <person name="Eijk M."/>
            <person name="Tang J."/>
            <person name="Witsenboer H."/>
            <person name="Zhao S."/>
            <person name="Li Z."/>
            <person name="Zhang A."/>
            <person name="Wang D."/>
            <person name="Liang C."/>
        </authorList>
    </citation>
    <scope>NUCLEOTIDE SEQUENCE [LARGE SCALE GENOMIC DNA]</scope>
    <source>
        <strain evidence="2">cv. G1812</strain>
    </source>
</reference>
<reference evidence="3" key="1">
    <citation type="journal article" date="2013" name="Nature">
        <title>Draft genome of the wheat A-genome progenitor Triticum urartu.</title>
        <authorList>
            <person name="Ling H.Q."/>
            <person name="Zhao S."/>
            <person name="Liu D."/>
            <person name="Wang J."/>
            <person name="Sun H."/>
            <person name="Zhang C."/>
            <person name="Fan H."/>
            <person name="Li D."/>
            <person name="Dong L."/>
            <person name="Tao Y."/>
            <person name="Gao C."/>
            <person name="Wu H."/>
            <person name="Li Y."/>
            <person name="Cui Y."/>
            <person name="Guo X."/>
            <person name="Zheng S."/>
            <person name="Wang B."/>
            <person name="Yu K."/>
            <person name="Liang Q."/>
            <person name="Yang W."/>
            <person name="Lou X."/>
            <person name="Chen J."/>
            <person name="Feng M."/>
            <person name="Jian J."/>
            <person name="Zhang X."/>
            <person name="Luo G."/>
            <person name="Jiang Y."/>
            <person name="Liu J."/>
            <person name="Wang Z."/>
            <person name="Sha Y."/>
            <person name="Zhang B."/>
            <person name="Wu H."/>
            <person name="Tang D."/>
            <person name="Shen Q."/>
            <person name="Xue P."/>
            <person name="Zou S."/>
            <person name="Wang X."/>
            <person name="Liu X."/>
            <person name="Wang F."/>
            <person name="Yang Y."/>
            <person name="An X."/>
            <person name="Dong Z."/>
            <person name="Zhang K."/>
            <person name="Zhang X."/>
            <person name="Luo M.C."/>
            <person name="Dvorak J."/>
            <person name="Tong Y."/>
            <person name="Wang J."/>
            <person name="Yang H."/>
            <person name="Li Z."/>
            <person name="Wang D."/>
            <person name="Zhang A."/>
            <person name="Wang J."/>
        </authorList>
    </citation>
    <scope>NUCLEOTIDE SEQUENCE</scope>
    <source>
        <strain evidence="3">cv. G1812</strain>
    </source>
</reference>
<dbReference type="Proteomes" id="UP000015106">
    <property type="component" value="Chromosome 5"/>
</dbReference>
<feature type="compositionally biased region" description="Low complexity" evidence="1">
    <location>
        <begin position="8"/>
        <end position="25"/>
    </location>
</feature>
<proteinExistence type="predicted"/>
<feature type="region of interest" description="Disordered" evidence="1">
    <location>
        <begin position="1"/>
        <end position="25"/>
    </location>
</feature>
<dbReference type="Gramene" id="TuG1812G0500004380.01.T01">
    <property type="protein sequence ID" value="TuG1812G0500004380.01.T01.cds443008"/>
    <property type="gene ID" value="TuG1812G0500004380.01"/>
</dbReference>
<evidence type="ECO:0000256" key="1">
    <source>
        <dbReference type="SAM" id="MobiDB-lite"/>
    </source>
</evidence>
<protein>
    <submittedName>
        <fullName evidence="2">Uncharacterized protein</fullName>
    </submittedName>
</protein>
<sequence length="25" mass="2823">MRARRRSLSLLNASASSRYSSSLPR</sequence>
<dbReference type="EnsemblPlants" id="TuG1812G0500004380.01.T01">
    <property type="protein sequence ID" value="TuG1812G0500004380.01.T01.cds443008"/>
    <property type="gene ID" value="TuG1812G0500004380.01"/>
</dbReference>
<accession>A0A8R7QK89</accession>
<evidence type="ECO:0000313" key="2">
    <source>
        <dbReference type="EnsemblPlants" id="TuG1812G0500004380.01.T01.cds443008"/>
    </source>
</evidence>
<organism evidence="2 3">
    <name type="scientific">Triticum urartu</name>
    <name type="common">Red wild einkorn</name>
    <name type="synonym">Crithodium urartu</name>
    <dbReference type="NCBI Taxonomy" id="4572"/>
    <lineage>
        <taxon>Eukaryota</taxon>
        <taxon>Viridiplantae</taxon>
        <taxon>Streptophyta</taxon>
        <taxon>Embryophyta</taxon>
        <taxon>Tracheophyta</taxon>
        <taxon>Spermatophyta</taxon>
        <taxon>Magnoliopsida</taxon>
        <taxon>Liliopsida</taxon>
        <taxon>Poales</taxon>
        <taxon>Poaceae</taxon>
        <taxon>BOP clade</taxon>
        <taxon>Pooideae</taxon>
        <taxon>Triticodae</taxon>
        <taxon>Triticeae</taxon>
        <taxon>Triticinae</taxon>
        <taxon>Triticum</taxon>
    </lineage>
</organism>
<reference evidence="2" key="3">
    <citation type="submission" date="2022-06" db="UniProtKB">
        <authorList>
            <consortium name="EnsemblPlants"/>
        </authorList>
    </citation>
    <scope>IDENTIFICATION</scope>
</reference>
<keyword evidence="3" id="KW-1185">Reference proteome</keyword>
<evidence type="ECO:0000313" key="3">
    <source>
        <dbReference type="Proteomes" id="UP000015106"/>
    </source>
</evidence>
<name>A0A8R7QK89_TRIUA</name>